<dbReference type="Gene3D" id="2.120.10.30">
    <property type="entry name" value="TolB, C-terminal domain"/>
    <property type="match status" value="1"/>
</dbReference>
<name>A0A1B6IZ28_9HEMI</name>
<dbReference type="GO" id="GO:0005576">
    <property type="term" value="C:extracellular region"/>
    <property type="evidence" value="ECO:0007669"/>
    <property type="project" value="UniProtKB-SubCell"/>
</dbReference>
<proteinExistence type="inferred from homology"/>
<evidence type="ECO:0000256" key="2">
    <source>
        <dbReference type="ARBA" id="ARBA00009127"/>
    </source>
</evidence>
<evidence type="ECO:0000256" key="3">
    <source>
        <dbReference type="ARBA" id="ARBA00022525"/>
    </source>
</evidence>
<dbReference type="EMBL" id="GECU01015533">
    <property type="protein sequence ID" value="JAS92173.1"/>
    <property type="molecule type" value="Transcribed_RNA"/>
</dbReference>
<dbReference type="InterPro" id="IPR011042">
    <property type="entry name" value="6-blade_b-propeller_TolB-like"/>
</dbReference>
<keyword evidence="3" id="KW-0964">Secreted</keyword>
<organism evidence="4">
    <name type="scientific">Homalodisca liturata</name>
    <dbReference type="NCBI Taxonomy" id="320908"/>
    <lineage>
        <taxon>Eukaryota</taxon>
        <taxon>Metazoa</taxon>
        <taxon>Ecdysozoa</taxon>
        <taxon>Arthropoda</taxon>
        <taxon>Hexapoda</taxon>
        <taxon>Insecta</taxon>
        <taxon>Pterygota</taxon>
        <taxon>Neoptera</taxon>
        <taxon>Paraneoptera</taxon>
        <taxon>Hemiptera</taxon>
        <taxon>Auchenorrhyncha</taxon>
        <taxon>Membracoidea</taxon>
        <taxon>Cicadellidae</taxon>
        <taxon>Cicadellinae</taxon>
        <taxon>Proconiini</taxon>
        <taxon>Homalodisca</taxon>
    </lineage>
</organism>
<dbReference type="PANTHER" id="PTHR10009:SF18">
    <property type="entry name" value="PROTEIN YELLOW-LIKE PROTEIN"/>
    <property type="match status" value="1"/>
</dbReference>
<gene>
    <name evidence="4" type="ORF">g.36182</name>
</gene>
<sequence>MLIFSSIVVDSGNYSDDCWLYAADQIGIIVYSLKDNDSWRFDHPYCWPDPTAWHYLIDHIHFDWPNAGVFGLALSALNHDGYKTLYFHPLSGFREFSISTEILHDKERCYHNYHDGHIVGCARPYPGHVSTQVMDRESGVLFFILIDINAVGCWNSHHPYIDENLPIVAKDDEKLVWPSDIIIDGNEYVWVLSNRDIEWLYGTMDFTNTNFRLFYASVHELMHNTTCDPSHFH</sequence>
<accession>A0A1B6IZ28</accession>
<dbReference type="PANTHER" id="PTHR10009">
    <property type="entry name" value="PROTEIN YELLOW-RELATED"/>
    <property type="match status" value="1"/>
</dbReference>
<evidence type="ECO:0000313" key="4">
    <source>
        <dbReference type="EMBL" id="JAS92173.1"/>
    </source>
</evidence>
<dbReference type="InterPro" id="IPR017996">
    <property type="entry name" value="MRJP/yellow-related"/>
</dbReference>
<protein>
    <submittedName>
        <fullName evidence="4">Uncharacterized protein</fullName>
    </submittedName>
</protein>
<reference evidence="4" key="1">
    <citation type="submission" date="2015-11" db="EMBL/GenBank/DDBJ databases">
        <title>De novo transcriptome assembly of four potential Pierce s Disease insect vectors from Arizona vineyards.</title>
        <authorList>
            <person name="Tassone E.E."/>
        </authorList>
    </citation>
    <scope>NUCLEOTIDE SEQUENCE</scope>
</reference>
<dbReference type="Pfam" id="PF03022">
    <property type="entry name" value="MRJP"/>
    <property type="match status" value="1"/>
</dbReference>
<evidence type="ECO:0000256" key="1">
    <source>
        <dbReference type="ARBA" id="ARBA00004613"/>
    </source>
</evidence>
<comment type="subcellular location">
    <subcellularLocation>
        <location evidence="1">Secreted</location>
    </subcellularLocation>
</comment>
<dbReference type="AlphaFoldDB" id="A0A1B6IZ28"/>
<comment type="similarity">
    <text evidence="2">Belongs to the major royal jelly protein family.</text>
</comment>